<accession>A0A2Z6NZ79</accession>
<protein>
    <submittedName>
        <fullName evidence="2">Uncharacterized protein</fullName>
    </submittedName>
</protein>
<evidence type="ECO:0000256" key="1">
    <source>
        <dbReference type="SAM" id="MobiDB-lite"/>
    </source>
</evidence>
<feature type="compositionally biased region" description="Polar residues" evidence="1">
    <location>
        <begin position="24"/>
        <end position="37"/>
    </location>
</feature>
<reference evidence="3" key="1">
    <citation type="journal article" date="2017" name="Front. Plant Sci.">
        <title>Climate Clever Clovers: New Paradigm to Reduce the Environmental Footprint of Ruminants by Breeding Low Methanogenic Forages Utilizing Haplotype Variation.</title>
        <authorList>
            <person name="Kaur P."/>
            <person name="Appels R."/>
            <person name="Bayer P.E."/>
            <person name="Keeble-Gagnere G."/>
            <person name="Wang J."/>
            <person name="Hirakawa H."/>
            <person name="Shirasawa K."/>
            <person name="Vercoe P."/>
            <person name="Stefanova K."/>
            <person name="Durmic Z."/>
            <person name="Nichols P."/>
            <person name="Revell C."/>
            <person name="Isobe S.N."/>
            <person name="Edwards D."/>
            <person name="Erskine W."/>
        </authorList>
    </citation>
    <scope>NUCLEOTIDE SEQUENCE [LARGE SCALE GENOMIC DNA]</scope>
    <source>
        <strain evidence="3">cv. Daliak</strain>
    </source>
</reference>
<name>A0A2Z6NZ79_TRISU</name>
<feature type="region of interest" description="Disordered" evidence="1">
    <location>
        <begin position="24"/>
        <end position="96"/>
    </location>
</feature>
<sequence>MIHLQPRTTINLLNKFSAAAENTTPPCFSNNHPSHVETNVDEDDADNDYINQNHVQFDHQDEDLYQDDNHSDDESNSDDQHDDLDQHEDQSDDESDIEVVAQNQADFQGM</sequence>
<dbReference type="AlphaFoldDB" id="A0A2Z6NZ79"/>
<dbReference type="OrthoDB" id="10643509at2759"/>
<gene>
    <name evidence="2" type="ORF">TSUD_287310</name>
</gene>
<organism evidence="2 3">
    <name type="scientific">Trifolium subterraneum</name>
    <name type="common">Subterranean clover</name>
    <dbReference type="NCBI Taxonomy" id="3900"/>
    <lineage>
        <taxon>Eukaryota</taxon>
        <taxon>Viridiplantae</taxon>
        <taxon>Streptophyta</taxon>
        <taxon>Embryophyta</taxon>
        <taxon>Tracheophyta</taxon>
        <taxon>Spermatophyta</taxon>
        <taxon>Magnoliopsida</taxon>
        <taxon>eudicotyledons</taxon>
        <taxon>Gunneridae</taxon>
        <taxon>Pentapetalae</taxon>
        <taxon>rosids</taxon>
        <taxon>fabids</taxon>
        <taxon>Fabales</taxon>
        <taxon>Fabaceae</taxon>
        <taxon>Papilionoideae</taxon>
        <taxon>50 kb inversion clade</taxon>
        <taxon>NPAAA clade</taxon>
        <taxon>Hologalegina</taxon>
        <taxon>IRL clade</taxon>
        <taxon>Trifolieae</taxon>
        <taxon>Trifolium</taxon>
    </lineage>
</organism>
<keyword evidence="3" id="KW-1185">Reference proteome</keyword>
<evidence type="ECO:0000313" key="2">
    <source>
        <dbReference type="EMBL" id="GAU49501.1"/>
    </source>
</evidence>
<dbReference type="Proteomes" id="UP000242715">
    <property type="component" value="Unassembled WGS sequence"/>
</dbReference>
<dbReference type="EMBL" id="DF974575">
    <property type="protein sequence ID" value="GAU49501.1"/>
    <property type="molecule type" value="Genomic_DNA"/>
</dbReference>
<proteinExistence type="predicted"/>
<evidence type="ECO:0000313" key="3">
    <source>
        <dbReference type="Proteomes" id="UP000242715"/>
    </source>
</evidence>